<sequence length="81" mass="8979">MAKTLHSPAYEHFCSLLITARETAGLTQSDVASRLARPQSFVSKYESGERRLDVLEFLQICQVLKADAQAILNAMQLRIGA</sequence>
<organism evidence="2 3">
    <name type="scientific">Thiothrix caldifontis</name>
    <dbReference type="NCBI Taxonomy" id="525918"/>
    <lineage>
        <taxon>Bacteria</taxon>
        <taxon>Pseudomonadati</taxon>
        <taxon>Pseudomonadota</taxon>
        <taxon>Gammaproteobacteria</taxon>
        <taxon>Thiotrichales</taxon>
        <taxon>Thiotrichaceae</taxon>
        <taxon>Thiothrix</taxon>
    </lineage>
</organism>
<dbReference type="Pfam" id="PF13560">
    <property type="entry name" value="HTH_31"/>
    <property type="match status" value="1"/>
</dbReference>
<dbReference type="SUPFAM" id="SSF47413">
    <property type="entry name" value="lambda repressor-like DNA-binding domains"/>
    <property type="match status" value="1"/>
</dbReference>
<gene>
    <name evidence="2" type="ORF">SAMN05660964_01836</name>
</gene>
<dbReference type="Gene3D" id="1.10.260.40">
    <property type="entry name" value="lambda repressor-like DNA-binding domains"/>
    <property type="match status" value="1"/>
</dbReference>
<dbReference type="Proteomes" id="UP000199397">
    <property type="component" value="Unassembled WGS sequence"/>
</dbReference>
<dbReference type="AlphaFoldDB" id="A0A1H4C3A5"/>
<dbReference type="InterPro" id="IPR010982">
    <property type="entry name" value="Lambda_DNA-bd_dom_sf"/>
</dbReference>
<dbReference type="SMART" id="SM00530">
    <property type="entry name" value="HTH_XRE"/>
    <property type="match status" value="1"/>
</dbReference>
<proteinExistence type="predicted"/>
<dbReference type="PROSITE" id="PS50943">
    <property type="entry name" value="HTH_CROC1"/>
    <property type="match status" value="1"/>
</dbReference>
<dbReference type="OrthoDB" id="9803379at2"/>
<evidence type="ECO:0000313" key="3">
    <source>
        <dbReference type="Proteomes" id="UP000199397"/>
    </source>
</evidence>
<dbReference type="InterPro" id="IPR001387">
    <property type="entry name" value="Cro/C1-type_HTH"/>
</dbReference>
<dbReference type="GO" id="GO:0003677">
    <property type="term" value="F:DNA binding"/>
    <property type="evidence" value="ECO:0007669"/>
    <property type="project" value="InterPro"/>
</dbReference>
<dbReference type="EMBL" id="FNQP01000009">
    <property type="protein sequence ID" value="SEA54552.1"/>
    <property type="molecule type" value="Genomic_DNA"/>
</dbReference>
<feature type="domain" description="HTH cro/C1-type" evidence="1">
    <location>
        <begin position="17"/>
        <end position="71"/>
    </location>
</feature>
<evidence type="ECO:0000259" key="1">
    <source>
        <dbReference type="PROSITE" id="PS50943"/>
    </source>
</evidence>
<reference evidence="2 3" key="1">
    <citation type="submission" date="2016-10" db="EMBL/GenBank/DDBJ databases">
        <authorList>
            <person name="de Groot N.N."/>
        </authorList>
    </citation>
    <scope>NUCLEOTIDE SEQUENCE [LARGE SCALE GENOMIC DNA]</scope>
    <source>
        <strain evidence="2 3">DSM 21228</strain>
    </source>
</reference>
<dbReference type="STRING" id="525918.SAMN05660964_01836"/>
<dbReference type="CDD" id="cd00093">
    <property type="entry name" value="HTH_XRE"/>
    <property type="match status" value="1"/>
</dbReference>
<protein>
    <submittedName>
        <fullName evidence="2">Helix-turn-helix domain-containing protein</fullName>
    </submittedName>
</protein>
<keyword evidence="3" id="KW-1185">Reference proteome</keyword>
<evidence type="ECO:0000313" key="2">
    <source>
        <dbReference type="EMBL" id="SEA54552.1"/>
    </source>
</evidence>
<dbReference type="RefSeq" id="WP_093067748.1">
    <property type="nucleotide sequence ID" value="NZ_FNQP01000009.1"/>
</dbReference>
<name>A0A1H4C3A5_9GAMM</name>
<accession>A0A1H4C3A5</accession>